<reference evidence="1" key="1">
    <citation type="journal article" date="2023" name="G3 (Bethesda)">
        <title>A reference genome for the long-term kleptoplast-retaining sea slug Elysia crispata morphotype clarki.</title>
        <authorList>
            <person name="Eastman K.E."/>
            <person name="Pendleton A.L."/>
            <person name="Shaikh M.A."/>
            <person name="Suttiyut T."/>
            <person name="Ogas R."/>
            <person name="Tomko P."/>
            <person name="Gavelis G."/>
            <person name="Widhalm J.R."/>
            <person name="Wisecaver J.H."/>
        </authorList>
    </citation>
    <scope>NUCLEOTIDE SEQUENCE</scope>
    <source>
        <strain evidence="1">ECLA1</strain>
    </source>
</reference>
<gene>
    <name evidence="1" type="ORF">RRG08_011947</name>
</gene>
<sequence>MILLTKCTNYLGDLPSGVCDFDIKSRVFRKRLSAAQLEPGADNLAGRANLGQGSGPLAEQPGCAGCGLLENSLDLDLEHSDPNGTQAGIGEYFGLLEEGHPSLVELSEPLWCHQNISHKVERQKTKSPWIFDVCARSPTVTGWASLGPDVKDQLASFTQDYYILRIGGAEIGGDVACQRISTEFPADSPRHSCVSLSAAAPTNWSAAPGAVLDMRQKVLDAMTLSLKEECDVIIMPEPLATDETDSCSESPRSRPEKVRLKLPYVTGTKIKRRKKKVSRCLSEFRASVIVITTVVRLRVHNSLLPHLHNE</sequence>
<proteinExistence type="predicted"/>
<keyword evidence="2" id="KW-1185">Reference proteome</keyword>
<evidence type="ECO:0000313" key="2">
    <source>
        <dbReference type="Proteomes" id="UP001283361"/>
    </source>
</evidence>
<comment type="caution">
    <text evidence="1">The sequence shown here is derived from an EMBL/GenBank/DDBJ whole genome shotgun (WGS) entry which is preliminary data.</text>
</comment>
<name>A0AAE0ZJV2_9GAST</name>
<dbReference type="AlphaFoldDB" id="A0AAE0ZJV2"/>
<dbReference type="Proteomes" id="UP001283361">
    <property type="component" value="Unassembled WGS sequence"/>
</dbReference>
<organism evidence="1 2">
    <name type="scientific">Elysia crispata</name>
    <name type="common">lettuce slug</name>
    <dbReference type="NCBI Taxonomy" id="231223"/>
    <lineage>
        <taxon>Eukaryota</taxon>
        <taxon>Metazoa</taxon>
        <taxon>Spiralia</taxon>
        <taxon>Lophotrochozoa</taxon>
        <taxon>Mollusca</taxon>
        <taxon>Gastropoda</taxon>
        <taxon>Heterobranchia</taxon>
        <taxon>Euthyneura</taxon>
        <taxon>Panpulmonata</taxon>
        <taxon>Sacoglossa</taxon>
        <taxon>Placobranchoidea</taxon>
        <taxon>Plakobranchidae</taxon>
        <taxon>Elysia</taxon>
    </lineage>
</organism>
<protein>
    <submittedName>
        <fullName evidence="1">Uncharacterized protein</fullName>
    </submittedName>
</protein>
<dbReference type="EMBL" id="JAWDGP010003842">
    <property type="protein sequence ID" value="KAK3770452.1"/>
    <property type="molecule type" value="Genomic_DNA"/>
</dbReference>
<evidence type="ECO:0000313" key="1">
    <source>
        <dbReference type="EMBL" id="KAK3770452.1"/>
    </source>
</evidence>
<accession>A0AAE0ZJV2</accession>